<evidence type="ECO:0000313" key="2">
    <source>
        <dbReference type="EMBL" id="HEM66124.1"/>
    </source>
</evidence>
<dbReference type="InterPro" id="IPR015947">
    <property type="entry name" value="PUA-like_sf"/>
</dbReference>
<feature type="domain" description="UPF0113" evidence="1">
    <location>
        <begin position="106"/>
        <end position="187"/>
    </location>
</feature>
<dbReference type="AlphaFoldDB" id="A0A7J2U022"/>
<dbReference type="EMBL" id="DSEU01000004">
    <property type="protein sequence ID" value="HEM66124.1"/>
    <property type="molecule type" value="Genomic_DNA"/>
</dbReference>
<dbReference type="SUPFAM" id="SSF88697">
    <property type="entry name" value="PUA domain-like"/>
    <property type="match status" value="1"/>
</dbReference>
<evidence type="ECO:0000259" key="1">
    <source>
        <dbReference type="Pfam" id="PF03657"/>
    </source>
</evidence>
<name>A0A7J2U022_9CREN</name>
<sequence>MVEKQLINSVKVLIKDFINKCYSEELFTHLENAFDILSFSSRRRWTKIMLQPVATREIVLKSSKKLRIIGGGILAGWMWKGKFIPSPHLYNFIYDNYQKIGCAVSSKPQGVRAFLYGNDLLLVSLEKVLPPIEKGKYIAVIDSEDFKAIGIGMMLYSEDEIAELIKRGQMLTAIVKNVFDLGIHVRDEMFFI</sequence>
<accession>A0A7J2U022</accession>
<dbReference type="PROSITE" id="PS50890">
    <property type="entry name" value="PUA"/>
    <property type="match status" value="1"/>
</dbReference>
<dbReference type="Pfam" id="PF03657">
    <property type="entry name" value="UPF0113"/>
    <property type="match status" value="1"/>
</dbReference>
<dbReference type="InterPro" id="IPR036974">
    <property type="entry name" value="PUA_sf"/>
</dbReference>
<comment type="caution">
    <text evidence="2">The sequence shown here is derived from an EMBL/GenBank/DDBJ whole genome shotgun (WGS) entry which is preliminary data.</text>
</comment>
<dbReference type="Gene3D" id="2.30.130.10">
    <property type="entry name" value="PUA domain"/>
    <property type="match status" value="1"/>
</dbReference>
<protein>
    <recommendedName>
        <fullName evidence="1">UPF0113 domain-containing protein</fullName>
    </recommendedName>
</protein>
<reference evidence="2" key="1">
    <citation type="journal article" date="2020" name="mSystems">
        <title>Genome- and Community-Level Interaction Insights into Carbon Utilization and Element Cycling Functions of Hydrothermarchaeota in Hydrothermal Sediment.</title>
        <authorList>
            <person name="Zhou Z."/>
            <person name="Liu Y."/>
            <person name="Xu W."/>
            <person name="Pan J."/>
            <person name="Luo Z.H."/>
            <person name="Li M."/>
        </authorList>
    </citation>
    <scope>NUCLEOTIDE SEQUENCE [LARGE SCALE GENOMIC DNA]</scope>
    <source>
        <strain evidence="2">SpSt-125</strain>
    </source>
</reference>
<organism evidence="2">
    <name type="scientific">Ignisphaera aggregans</name>
    <dbReference type="NCBI Taxonomy" id="334771"/>
    <lineage>
        <taxon>Archaea</taxon>
        <taxon>Thermoproteota</taxon>
        <taxon>Thermoprotei</taxon>
        <taxon>Desulfurococcales</taxon>
        <taxon>Desulfurococcaceae</taxon>
        <taxon>Ignisphaera</taxon>
    </lineage>
</organism>
<dbReference type="InterPro" id="IPR005155">
    <property type="entry name" value="UPF0113_PUA"/>
</dbReference>
<dbReference type="GO" id="GO:0003723">
    <property type="term" value="F:RNA binding"/>
    <property type="evidence" value="ECO:0007669"/>
    <property type="project" value="InterPro"/>
</dbReference>
<gene>
    <name evidence="2" type="ORF">ENO26_00875</name>
</gene>
<proteinExistence type="predicted"/>